<dbReference type="AlphaFoldDB" id="A0A068TT00"/>
<dbReference type="PANTHER" id="PTHR31072">
    <property type="entry name" value="TRANSCRIPTION FACTOR TCP4-RELATED"/>
    <property type="match status" value="1"/>
</dbReference>
<dbReference type="EMBL" id="HG739086">
    <property type="protein sequence ID" value="CDO98473.1"/>
    <property type="molecule type" value="Genomic_DNA"/>
</dbReference>
<dbReference type="PANTHER" id="PTHR31072:SF226">
    <property type="entry name" value="TRANSCRIPTION FACTOR TCP18"/>
    <property type="match status" value="1"/>
</dbReference>
<feature type="region of interest" description="Disordered" evidence="7">
    <location>
        <begin position="97"/>
        <end position="138"/>
    </location>
</feature>
<keyword evidence="2" id="KW-0217">Developmental protein</keyword>
<feature type="compositionally biased region" description="Low complexity" evidence="7">
    <location>
        <begin position="197"/>
        <end position="209"/>
    </location>
</feature>
<evidence type="ECO:0000256" key="3">
    <source>
        <dbReference type="ARBA" id="ARBA00023015"/>
    </source>
</evidence>
<feature type="domain" description="TCP" evidence="8">
    <location>
        <begin position="122"/>
        <end position="180"/>
    </location>
</feature>
<evidence type="ECO:0000256" key="4">
    <source>
        <dbReference type="ARBA" id="ARBA00023125"/>
    </source>
</evidence>
<evidence type="ECO:0000256" key="6">
    <source>
        <dbReference type="ARBA" id="ARBA00023242"/>
    </source>
</evidence>
<feature type="compositionally biased region" description="Basic residues" evidence="7">
    <location>
        <begin position="116"/>
        <end position="128"/>
    </location>
</feature>
<keyword evidence="5" id="KW-0804">Transcription</keyword>
<keyword evidence="11" id="KW-1185">Reference proteome</keyword>
<dbReference type="GO" id="GO:0043565">
    <property type="term" value="F:sequence-specific DNA binding"/>
    <property type="evidence" value="ECO:0007669"/>
    <property type="project" value="TreeGrafter"/>
</dbReference>
<evidence type="ECO:0008006" key="12">
    <source>
        <dbReference type="Google" id="ProtNLM"/>
    </source>
</evidence>
<protein>
    <recommendedName>
        <fullName evidence="12">TCP domain-containing protein</fullName>
    </recommendedName>
</protein>
<sequence>MYPSSTNCTHNPIPFSWESVEHRPLFHSDINPNSKFEDPLLTSLFHFASPCIYEDAVNEFPWQQLDDTYLYQQQLSTAENSLAEIVNHMADPNSDPVHGLKQDWNKNGESTGEKVTRKRLSNKDRHSKINTAHGPRDRRMRLSLPVARKFFDLQDVLGFDKASKTVDWLLRQSSSAIEEIMRGLPRMRHSRSVGANTSVSSTSEGEVVSGIEDSIRDTTHDNQQANISVKMKAKSSSKKEKKAKLVRRTALHRLARESRKVARERARKRTIEKRKLGESRLCFAARDRESWGSFETDEGSGTPAQKIHPSIEGLTEVEELNPHERRLLETREYAAGEILLTTGNWNPSTIPVYQQNTEISNEHQFSDFQFCGKVWEAYDMSLGG</sequence>
<evidence type="ECO:0000256" key="1">
    <source>
        <dbReference type="ARBA" id="ARBA00004123"/>
    </source>
</evidence>
<evidence type="ECO:0000256" key="5">
    <source>
        <dbReference type="ARBA" id="ARBA00023163"/>
    </source>
</evidence>
<organism evidence="10 11">
    <name type="scientific">Coffea canephora</name>
    <name type="common">Robusta coffee</name>
    <dbReference type="NCBI Taxonomy" id="49390"/>
    <lineage>
        <taxon>Eukaryota</taxon>
        <taxon>Viridiplantae</taxon>
        <taxon>Streptophyta</taxon>
        <taxon>Embryophyta</taxon>
        <taxon>Tracheophyta</taxon>
        <taxon>Spermatophyta</taxon>
        <taxon>Magnoliopsida</taxon>
        <taxon>eudicotyledons</taxon>
        <taxon>Gunneridae</taxon>
        <taxon>Pentapetalae</taxon>
        <taxon>asterids</taxon>
        <taxon>lamiids</taxon>
        <taxon>Gentianales</taxon>
        <taxon>Rubiaceae</taxon>
        <taxon>Ixoroideae</taxon>
        <taxon>Gardenieae complex</taxon>
        <taxon>Bertiereae - Coffeeae clade</taxon>
        <taxon>Coffeeae</taxon>
        <taxon>Coffea</taxon>
    </lineage>
</organism>
<evidence type="ECO:0000313" key="10">
    <source>
        <dbReference type="EMBL" id="CDO98473.1"/>
    </source>
</evidence>
<dbReference type="InterPro" id="IPR017888">
    <property type="entry name" value="CYC/TB1_R_domain"/>
</dbReference>
<feature type="compositionally biased region" description="Basic and acidic residues" evidence="7">
    <location>
        <begin position="98"/>
        <end position="115"/>
    </location>
</feature>
<dbReference type="GO" id="GO:2000032">
    <property type="term" value="P:regulation of secondary shoot formation"/>
    <property type="evidence" value="ECO:0007669"/>
    <property type="project" value="TreeGrafter"/>
</dbReference>
<dbReference type="OrthoDB" id="1896834at2759"/>
<evidence type="ECO:0000256" key="2">
    <source>
        <dbReference type="ARBA" id="ARBA00022473"/>
    </source>
</evidence>
<evidence type="ECO:0000259" key="9">
    <source>
        <dbReference type="PROSITE" id="PS51370"/>
    </source>
</evidence>
<dbReference type="Proteomes" id="UP000295252">
    <property type="component" value="Chromosome VI"/>
</dbReference>
<keyword evidence="6" id="KW-0539">Nucleus</keyword>
<dbReference type="InterPro" id="IPR005333">
    <property type="entry name" value="Transcription_factor_TCP"/>
</dbReference>
<evidence type="ECO:0000313" key="11">
    <source>
        <dbReference type="Proteomes" id="UP000295252"/>
    </source>
</evidence>
<dbReference type="PhylomeDB" id="A0A068TT00"/>
<feature type="region of interest" description="Disordered" evidence="7">
    <location>
        <begin position="189"/>
        <end position="209"/>
    </location>
</feature>
<dbReference type="Gramene" id="CDO98473">
    <property type="protein sequence ID" value="CDO98473"/>
    <property type="gene ID" value="GSCOC_T00022579001"/>
</dbReference>
<keyword evidence="3" id="KW-0805">Transcription regulation</keyword>
<dbReference type="InterPro" id="IPR017887">
    <property type="entry name" value="TF_TCP_subgr"/>
</dbReference>
<name>A0A068TT00_COFCA</name>
<dbReference type="GO" id="GO:0003700">
    <property type="term" value="F:DNA-binding transcription factor activity"/>
    <property type="evidence" value="ECO:0007669"/>
    <property type="project" value="InterPro"/>
</dbReference>
<proteinExistence type="predicted"/>
<evidence type="ECO:0000256" key="7">
    <source>
        <dbReference type="SAM" id="MobiDB-lite"/>
    </source>
</evidence>
<dbReference type="InParanoid" id="A0A068TT00"/>
<dbReference type="PROSITE" id="PS51369">
    <property type="entry name" value="TCP"/>
    <property type="match status" value="1"/>
</dbReference>
<feature type="domain" description="R" evidence="9">
    <location>
        <begin position="256"/>
        <end position="273"/>
    </location>
</feature>
<reference evidence="11" key="1">
    <citation type="journal article" date="2014" name="Science">
        <title>The coffee genome provides insight into the convergent evolution of caffeine biosynthesis.</title>
        <authorList>
            <person name="Denoeud F."/>
            <person name="Carretero-Paulet L."/>
            <person name="Dereeper A."/>
            <person name="Droc G."/>
            <person name="Guyot R."/>
            <person name="Pietrella M."/>
            <person name="Zheng C."/>
            <person name="Alberti A."/>
            <person name="Anthony F."/>
            <person name="Aprea G."/>
            <person name="Aury J.M."/>
            <person name="Bento P."/>
            <person name="Bernard M."/>
            <person name="Bocs S."/>
            <person name="Campa C."/>
            <person name="Cenci A."/>
            <person name="Combes M.C."/>
            <person name="Crouzillat D."/>
            <person name="Da Silva C."/>
            <person name="Daddiego L."/>
            <person name="De Bellis F."/>
            <person name="Dussert S."/>
            <person name="Garsmeur O."/>
            <person name="Gayraud T."/>
            <person name="Guignon V."/>
            <person name="Jahn K."/>
            <person name="Jamilloux V."/>
            <person name="Joet T."/>
            <person name="Labadie K."/>
            <person name="Lan T."/>
            <person name="Leclercq J."/>
            <person name="Lepelley M."/>
            <person name="Leroy T."/>
            <person name="Li L.T."/>
            <person name="Librado P."/>
            <person name="Lopez L."/>
            <person name="Munoz A."/>
            <person name="Noel B."/>
            <person name="Pallavicini A."/>
            <person name="Perrotta G."/>
            <person name="Poncet V."/>
            <person name="Pot D."/>
            <person name="Priyono X."/>
            <person name="Rigoreau M."/>
            <person name="Rouard M."/>
            <person name="Rozas J."/>
            <person name="Tranchant-Dubreuil C."/>
            <person name="VanBuren R."/>
            <person name="Zhang Q."/>
            <person name="Andrade A.C."/>
            <person name="Argout X."/>
            <person name="Bertrand B."/>
            <person name="de Kochko A."/>
            <person name="Graziosi G."/>
            <person name="Henry R.J."/>
            <person name="Jayarama X."/>
            <person name="Ming R."/>
            <person name="Nagai C."/>
            <person name="Rounsley S."/>
            <person name="Sankoff D."/>
            <person name="Giuliano G."/>
            <person name="Albert V.A."/>
            <person name="Wincker P."/>
            <person name="Lashermes P."/>
        </authorList>
    </citation>
    <scope>NUCLEOTIDE SEQUENCE [LARGE SCALE GENOMIC DNA]</scope>
    <source>
        <strain evidence="11">cv. DH200-94</strain>
    </source>
</reference>
<dbReference type="Pfam" id="PF03634">
    <property type="entry name" value="TCP"/>
    <property type="match status" value="1"/>
</dbReference>
<dbReference type="STRING" id="49390.A0A068TT00"/>
<dbReference type="GO" id="GO:0005634">
    <property type="term" value="C:nucleus"/>
    <property type="evidence" value="ECO:0007669"/>
    <property type="project" value="UniProtKB-SubCell"/>
</dbReference>
<comment type="subcellular location">
    <subcellularLocation>
        <location evidence="1">Nucleus</location>
    </subcellularLocation>
</comment>
<accession>A0A068TT00</accession>
<gene>
    <name evidence="10" type="ORF">GSCOC_T00022579001</name>
</gene>
<keyword evidence="4" id="KW-0238">DNA-binding</keyword>
<dbReference type="PROSITE" id="PS51370">
    <property type="entry name" value="R"/>
    <property type="match status" value="1"/>
</dbReference>
<evidence type="ECO:0000259" key="8">
    <source>
        <dbReference type="PROSITE" id="PS51369"/>
    </source>
</evidence>
<dbReference type="OMA" id="IMNKWSP"/>